<proteinExistence type="inferred from homology"/>
<dbReference type="InterPro" id="IPR036393">
    <property type="entry name" value="AceGlu_kinase-like_sf"/>
</dbReference>
<feature type="site" description="Transition state stabilizer" evidence="9">
    <location>
        <position position="25"/>
    </location>
</feature>
<name>A0A849SV45_UNCEI</name>
<feature type="binding site" evidence="9">
    <location>
        <position position="174"/>
    </location>
    <ligand>
        <name>substrate</name>
    </ligand>
</feature>
<dbReference type="UniPathway" id="UPA00068">
    <property type="reaction ID" value="UER00107"/>
</dbReference>
<comment type="catalytic activity">
    <reaction evidence="8 9">
        <text>N-acetyl-L-glutamate + ATP = N-acetyl-L-glutamyl 5-phosphate + ADP</text>
        <dbReference type="Rhea" id="RHEA:14629"/>
        <dbReference type="ChEBI" id="CHEBI:30616"/>
        <dbReference type="ChEBI" id="CHEBI:44337"/>
        <dbReference type="ChEBI" id="CHEBI:57936"/>
        <dbReference type="ChEBI" id="CHEBI:456216"/>
        <dbReference type="EC" id="2.7.2.8"/>
    </reaction>
</comment>
<comment type="caution">
    <text evidence="11">The sequence shown here is derived from an EMBL/GenBank/DDBJ whole genome shotgun (WGS) entry which is preliminary data.</text>
</comment>
<keyword evidence="2 9" id="KW-0055">Arginine biosynthesis</keyword>
<evidence type="ECO:0000256" key="2">
    <source>
        <dbReference type="ARBA" id="ARBA00022571"/>
    </source>
</evidence>
<evidence type="ECO:0000256" key="7">
    <source>
        <dbReference type="ARBA" id="ARBA00022840"/>
    </source>
</evidence>
<keyword evidence="4 9" id="KW-0808">Transferase</keyword>
<evidence type="ECO:0000256" key="1">
    <source>
        <dbReference type="ARBA" id="ARBA00004828"/>
    </source>
</evidence>
<dbReference type="PANTHER" id="PTHR23342:SF0">
    <property type="entry name" value="N-ACETYLGLUTAMATE SYNTHASE, MITOCHONDRIAL"/>
    <property type="match status" value="1"/>
</dbReference>
<feature type="binding site" evidence="9">
    <location>
        <begin position="59"/>
        <end position="60"/>
    </location>
    <ligand>
        <name>substrate</name>
    </ligand>
</feature>
<evidence type="ECO:0000256" key="4">
    <source>
        <dbReference type="ARBA" id="ARBA00022679"/>
    </source>
</evidence>
<reference evidence="11 12" key="1">
    <citation type="submission" date="2020-04" db="EMBL/GenBank/DDBJ databases">
        <title>Metagenomic profiling of ammonia- and methane-oxidizing microorganisms in a Dutch drinking water treatment plant.</title>
        <authorList>
            <person name="Poghosyan L."/>
            <person name="Leucker S."/>
        </authorList>
    </citation>
    <scope>NUCLEOTIDE SEQUENCE [LARGE SCALE GENOMIC DNA]</scope>
    <source>
        <strain evidence="11">S-RSF-IL-03</strain>
    </source>
</reference>
<sequence>MTRNHFEAPGFARNTAHSAAPLVLKLGGRSLDAPAAFASFVLEVAAFARTHPLVLVHGGGAQVSAWSERLGLVPRFEGGLRVTDAETLEVVTAVLAGLSNKRLVAALRDAGSDAVGLSLLDGGLVPVARHADSATLGAVGTPIGVHTAWLSELLGGHRLPVIATLGAQHGELLNVNADDAAAAIAAALGADLVLLSDIAGLTIEGELRSSLDANQARALADHPQVSGGMRPKLLAAAHAVATGARSARIARWEDAGTLAALLGSQAPGTCIACAVPPLAHTAGLAR</sequence>
<comment type="pathway">
    <text evidence="1 9">Amino-acid biosynthesis; L-arginine biosynthesis; N(2)-acetyl-L-ornithine from L-glutamate: step 2/4.</text>
</comment>
<evidence type="ECO:0000256" key="6">
    <source>
        <dbReference type="ARBA" id="ARBA00022777"/>
    </source>
</evidence>
<accession>A0A849SV45</accession>
<dbReference type="Pfam" id="PF00696">
    <property type="entry name" value="AA_kinase"/>
    <property type="match status" value="1"/>
</dbReference>
<dbReference type="Proteomes" id="UP000580839">
    <property type="component" value="Unassembled WGS sequence"/>
</dbReference>
<comment type="function">
    <text evidence="9">Catalyzes the ATP-dependent phosphorylation of N-acetyl-L-glutamate.</text>
</comment>
<dbReference type="CDD" id="cd04238">
    <property type="entry name" value="AAK_NAGK-like"/>
    <property type="match status" value="1"/>
</dbReference>
<evidence type="ECO:0000256" key="5">
    <source>
        <dbReference type="ARBA" id="ARBA00022741"/>
    </source>
</evidence>
<evidence type="ECO:0000259" key="10">
    <source>
        <dbReference type="Pfam" id="PF00696"/>
    </source>
</evidence>
<keyword evidence="9" id="KW-0963">Cytoplasm</keyword>
<dbReference type="InterPro" id="IPR004662">
    <property type="entry name" value="AcgluKinase_fam"/>
</dbReference>
<protein>
    <recommendedName>
        <fullName evidence="9">Acetylglutamate kinase</fullName>
        <ecNumber evidence="9">2.7.2.8</ecNumber>
    </recommendedName>
    <alternativeName>
        <fullName evidence="9">N-acetyl-L-glutamate 5-phosphotransferase</fullName>
    </alternativeName>
    <alternativeName>
        <fullName evidence="9">NAG kinase</fullName>
        <shortName evidence="9">NAGK</shortName>
    </alternativeName>
</protein>
<evidence type="ECO:0000256" key="9">
    <source>
        <dbReference type="HAMAP-Rule" id="MF_00082"/>
    </source>
</evidence>
<dbReference type="InterPro" id="IPR001048">
    <property type="entry name" value="Asp/Glu/Uridylate_kinase"/>
</dbReference>
<dbReference type="PANTHER" id="PTHR23342">
    <property type="entry name" value="N-ACETYLGLUTAMATE SYNTHASE"/>
    <property type="match status" value="1"/>
</dbReference>
<keyword evidence="3 9" id="KW-0028">Amino-acid biosynthesis</keyword>
<dbReference type="GO" id="GO:0003991">
    <property type="term" value="F:acetylglutamate kinase activity"/>
    <property type="evidence" value="ECO:0007669"/>
    <property type="project" value="UniProtKB-UniRule"/>
</dbReference>
<evidence type="ECO:0000256" key="3">
    <source>
        <dbReference type="ARBA" id="ARBA00022605"/>
    </source>
</evidence>
<dbReference type="SUPFAM" id="SSF53633">
    <property type="entry name" value="Carbamate kinase-like"/>
    <property type="match status" value="1"/>
</dbReference>
<gene>
    <name evidence="9 11" type="primary">argB</name>
    <name evidence="11" type="ORF">HOP12_13875</name>
</gene>
<dbReference type="EMBL" id="JABFRW010000182">
    <property type="protein sequence ID" value="NOT35230.1"/>
    <property type="molecule type" value="Genomic_DNA"/>
</dbReference>
<keyword evidence="7 9" id="KW-0067">ATP-binding</keyword>
<dbReference type="AlphaFoldDB" id="A0A849SV45"/>
<dbReference type="GO" id="GO:0005524">
    <property type="term" value="F:ATP binding"/>
    <property type="evidence" value="ECO:0007669"/>
    <property type="project" value="UniProtKB-UniRule"/>
</dbReference>
<evidence type="ECO:0000313" key="12">
    <source>
        <dbReference type="Proteomes" id="UP000580839"/>
    </source>
</evidence>
<dbReference type="HAMAP" id="MF_00082">
    <property type="entry name" value="ArgB"/>
    <property type="match status" value="1"/>
</dbReference>
<feature type="domain" description="Aspartate/glutamate/uridylate kinase" evidence="10">
    <location>
        <begin position="22"/>
        <end position="250"/>
    </location>
</feature>
<keyword evidence="6 9" id="KW-0418">Kinase</keyword>
<dbReference type="EC" id="2.7.2.8" evidence="9"/>
<feature type="site" description="Transition state stabilizer" evidence="9">
    <location>
        <position position="232"/>
    </location>
</feature>
<feature type="binding site" evidence="9">
    <location>
        <position position="81"/>
    </location>
    <ligand>
        <name>substrate</name>
    </ligand>
</feature>
<keyword evidence="5 9" id="KW-0547">Nucleotide-binding</keyword>
<dbReference type="Gene3D" id="3.40.1160.10">
    <property type="entry name" value="Acetylglutamate kinase-like"/>
    <property type="match status" value="1"/>
</dbReference>
<evidence type="ECO:0000256" key="8">
    <source>
        <dbReference type="ARBA" id="ARBA00048141"/>
    </source>
</evidence>
<comment type="subcellular location">
    <subcellularLocation>
        <location evidence="9">Cytoplasm</location>
    </subcellularLocation>
</comment>
<dbReference type="PIRSF" id="PIRSF000728">
    <property type="entry name" value="NAGK"/>
    <property type="match status" value="1"/>
</dbReference>
<evidence type="ECO:0000313" key="11">
    <source>
        <dbReference type="EMBL" id="NOT35230.1"/>
    </source>
</evidence>
<dbReference type="InterPro" id="IPR037528">
    <property type="entry name" value="ArgB"/>
</dbReference>
<dbReference type="GO" id="GO:0042450">
    <property type="term" value="P:L-arginine biosynthetic process via ornithine"/>
    <property type="evidence" value="ECO:0007669"/>
    <property type="project" value="UniProtKB-UniRule"/>
</dbReference>
<dbReference type="GO" id="GO:0005737">
    <property type="term" value="C:cytoplasm"/>
    <property type="evidence" value="ECO:0007669"/>
    <property type="project" value="UniProtKB-SubCell"/>
</dbReference>
<organism evidence="11 12">
    <name type="scientific">Eiseniibacteriota bacterium</name>
    <dbReference type="NCBI Taxonomy" id="2212470"/>
    <lineage>
        <taxon>Bacteria</taxon>
        <taxon>Candidatus Eiseniibacteriota</taxon>
    </lineage>
</organism>
<dbReference type="NCBIfam" id="TIGR00761">
    <property type="entry name" value="argB"/>
    <property type="match status" value="1"/>
</dbReference>
<comment type="similarity">
    <text evidence="9">Belongs to the acetylglutamate kinase family. ArgB subfamily.</text>
</comment>